<feature type="transmembrane region" description="Helical" evidence="1">
    <location>
        <begin position="36"/>
        <end position="62"/>
    </location>
</feature>
<keyword evidence="1" id="KW-0812">Transmembrane</keyword>
<dbReference type="PATRIC" id="fig|1177179.3.peg.314"/>
<evidence type="ECO:0000259" key="2">
    <source>
        <dbReference type="Pfam" id="PF00884"/>
    </source>
</evidence>
<feature type="domain" description="Inner membrane protein YejM N-terminal" evidence="3">
    <location>
        <begin position="13"/>
        <end position="237"/>
    </location>
</feature>
<sequence>MPDIWMCARRRFWVVNYLVLVAMVLWIAASSLAGPAWLFTLAAALGYGLLYLLPLLLVVALVRYLPGGQKMASLLAVLGASALVILLYTDRVIFGMYGFHLNGFVWNLITTPGGIDSLESSTGTKVAVLGMCVAIVVAEVVLFWVLYRTASAGQGRAGWLKWAMVAIVLCMLGERATFGVSHFKSYRTVLMAAQQIPFYQQTTFSHVMVALGEKPVRHSTLKVAGKGRLHYPLHPITLAADAPRPNIVWLACESLRWDMLTPEIMPNLWAFAQQNRRYTNHYSGGNGTRWGIFSMFYGMPASYWFSFLDARQPPALISVLQKQHYQFGLYTSAEFTYPEFDKTVWAGLPSDLLHSHHNQQGWEDDRDNVTRLNHFIDGARSDQSPFLGFMFFESSHARYFFPDDAVIRPDYLKAFNYATVDVKKDIGLIKNRYINATHELDIQLGRVLDHLKEEGLLDNTIVIITGDHGEEFMENGRWGHNSAFHNQQIHTPFVLHVPGQGAKVVNAPTSHLDIVPTLMPLLGVTNPPSDYSVDAVSLLKPTADRYRVIGSWNALGYIGKDYKVSMPMNLAGTGYMAVTGADDQPVADSGAVMVREKDDLAQLLKDISRFYVKH</sequence>
<dbReference type="InterPro" id="IPR012159">
    <property type="entry name" value="YejM-like"/>
</dbReference>
<dbReference type="PIRSF" id="PIRSF004950">
    <property type="entry name" value="Mmb_sulf_HI0842"/>
    <property type="match status" value="1"/>
</dbReference>
<keyword evidence="1" id="KW-1133">Transmembrane helix</keyword>
<comment type="caution">
    <text evidence="4">The sequence shown here is derived from an EMBL/GenBank/DDBJ whole genome shotgun (WGS) entry which is preliminary data.</text>
</comment>
<dbReference type="InterPro" id="IPR000917">
    <property type="entry name" value="Sulfatase_N"/>
</dbReference>
<evidence type="ECO:0008006" key="6">
    <source>
        <dbReference type="Google" id="ProtNLM"/>
    </source>
</evidence>
<dbReference type="Pfam" id="PF00884">
    <property type="entry name" value="Sulfatase"/>
    <property type="match status" value="1"/>
</dbReference>
<dbReference type="InterPro" id="IPR052701">
    <property type="entry name" value="GAG_Ulvan_Degrading_Sulfatases"/>
</dbReference>
<keyword evidence="1" id="KW-0472">Membrane</keyword>
<keyword evidence="5" id="KW-1185">Reference proteome</keyword>
<dbReference type="RefSeq" id="WP_008927512.1">
    <property type="nucleotide sequence ID" value="NZ_AMRJ01000001.1"/>
</dbReference>
<accession>L0WHE3</accession>
<dbReference type="AlphaFoldDB" id="L0WHE3"/>
<dbReference type="Pfam" id="PF11893">
    <property type="entry name" value="DUF3413"/>
    <property type="match status" value="1"/>
</dbReference>
<feature type="transmembrane region" description="Helical" evidence="1">
    <location>
        <begin position="12"/>
        <end position="30"/>
    </location>
</feature>
<dbReference type="Gene3D" id="3.40.720.10">
    <property type="entry name" value="Alkaline Phosphatase, subunit A"/>
    <property type="match status" value="1"/>
</dbReference>
<feature type="transmembrane region" description="Helical" evidence="1">
    <location>
        <begin position="74"/>
        <end position="99"/>
    </location>
</feature>
<proteinExistence type="predicted"/>
<dbReference type="OrthoDB" id="9803751at2"/>
<dbReference type="InterPro" id="IPR017850">
    <property type="entry name" value="Alkaline_phosphatase_core_sf"/>
</dbReference>
<dbReference type="PANTHER" id="PTHR43751:SF3">
    <property type="entry name" value="SULFATASE N-TERMINAL DOMAIN-CONTAINING PROTEIN"/>
    <property type="match status" value="1"/>
</dbReference>
<dbReference type="Proteomes" id="UP000010164">
    <property type="component" value="Unassembled WGS sequence"/>
</dbReference>
<feature type="transmembrane region" description="Helical" evidence="1">
    <location>
        <begin position="126"/>
        <end position="147"/>
    </location>
</feature>
<protein>
    <recommendedName>
        <fullName evidence="6">Sulfatase</fullName>
    </recommendedName>
</protein>
<dbReference type="EMBL" id="AMRJ01000001">
    <property type="protein sequence ID" value="EKF76149.1"/>
    <property type="molecule type" value="Genomic_DNA"/>
</dbReference>
<dbReference type="PANTHER" id="PTHR43751">
    <property type="entry name" value="SULFATASE"/>
    <property type="match status" value="1"/>
</dbReference>
<dbReference type="InterPro" id="IPR024588">
    <property type="entry name" value="YejM_N"/>
</dbReference>
<evidence type="ECO:0000259" key="3">
    <source>
        <dbReference type="Pfam" id="PF11893"/>
    </source>
</evidence>
<reference evidence="4 5" key="1">
    <citation type="journal article" date="2012" name="J. Bacteriol.">
        <title>Genome Sequence of the Alkane-Degrading Bacterium Alcanivorax hongdengensis Type Strain A-11-3.</title>
        <authorList>
            <person name="Lai Q."/>
            <person name="Shao Z."/>
        </authorList>
    </citation>
    <scope>NUCLEOTIDE SEQUENCE [LARGE SCALE GENOMIC DNA]</scope>
    <source>
        <strain evidence="4 5">A-11-3</strain>
    </source>
</reference>
<dbReference type="eggNOG" id="COG3083">
    <property type="taxonomic scope" value="Bacteria"/>
</dbReference>
<evidence type="ECO:0000256" key="1">
    <source>
        <dbReference type="SAM" id="Phobius"/>
    </source>
</evidence>
<organism evidence="4 5">
    <name type="scientific">Alcanivorax hongdengensis A-11-3</name>
    <dbReference type="NCBI Taxonomy" id="1177179"/>
    <lineage>
        <taxon>Bacteria</taxon>
        <taxon>Pseudomonadati</taxon>
        <taxon>Pseudomonadota</taxon>
        <taxon>Gammaproteobacteria</taxon>
        <taxon>Oceanospirillales</taxon>
        <taxon>Alcanivoracaceae</taxon>
        <taxon>Alcanivorax</taxon>
    </lineage>
</organism>
<evidence type="ECO:0000313" key="5">
    <source>
        <dbReference type="Proteomes" id="UP000010164"/>
    </source>
</evidence>
<dbReference type="CDD" id="cd16148">
    <property type="entry name" value="sulfatase_like"/>
    <property type="match status" value="1"/>
</dbReference>
<dbReference type="SUPFAM" id="SSF53649">
    <property type="entry name" value="Alkaline phosphatase-like"/>
    <property type="match status" value="1"/>
</dbReference>
<evidence type="ECO:0000313" key="4">
    <source>
        <dbReference type="EMBL" id="EKF76149.1"/>
    </source>
</evidence>
<feature type="domain" description="Sulfatase N-terminal" evidence="2">
    <location>
        <begin position="245"/>
        <end position="524"/>
    </location>
</feature>
<name>L0WHE3_9GAMM</name>
<gene>
    <name evidence="4" type="ORF">A11A3_01605</name>
</gene>
<dbReference type="STRING" id="1177179.A11A3_01605"/>
<feature type="transmembrane region" description="Helical" evidence="1">
    <location>
        <begin position="159"/>
        <end position="178"/>
    </location>
</feature>